<dbReference type="GO" id="GO:0050567">
    <property type="term" value="F:glutaminyl-tRNA synthase (glutamine-hydrolyzing) activity"/>
    <property type="evidence" value="ECO:0007669"/>
    <property type="project" value="UniProtKB-EC"/>
</dbReference>
<feature type="compositionally biased region" description="Basic and acidic residues" evidence="1">
    <location>
        <begin position="1"/>
        <end position="11"/>
    </location>
</feature>
<feature type="region of interest" description="Disordered" evidence="1">
    <location>
        <begin position="1"/>
        <end position="24"/>
    </location>
</feature>
<sequence length="492" mass="52215">GLRRGGGDLRPRAGAGGARRAQHGVEDVLRLLDGVRGRAEHPDLPGLPRPAGLAAGGQRQGGRVGDPDRPGAQLLHRGVVPLRAEELLLPGHAEELPDLPVRRAHRLRGLGRRRGGRDHLPRRDRARAHGGGHREVAARRRCHRPDPRRRPLPARLQPVRRAPHRDRHEAHRGRGGQGPGGGPGVRGDAARPAARARRLRRPDGTGLAALRRERLAAALAGGPAGDADRDQERELPPQRGASGPVRDHPAGCAAGRRRPGEAGDPALAGGLGHDVARPLQGAGGGVPLLPRPRPGAGGAVAGVGRGAAGHAARAARRAAEADERRVGLLRPRAAGRRQRRCAERHRGDGRGGGLAAVGAQMVADRAGPARQRAGRRAGGDRRDPGPGGGDPGPRRVRHHQRQARPAGLRRRDRRRGLPGRGGRAARPGRRLRRGGPRLRRRRGHRRQPGRRRQGPLGQGAGRRRADRRRDEADAGQGRAEPGPRAHPGAPGL</sequence>
<feature type="compositionally biased region" description="Basic and acidic residues" evidence="1">
    <location>
        <begin position="340"/>
        <end position="349"/>
    </location>
</feature>
<feature type="compositionally biased region" description="Basic residues" evidence="1">
    <location>
        <begin position="161"/>
        <end position="174"/>
    </location>
</feature>
<dbReference type="GO" id="GO:0016740">
    <property type="term" value="F:transferase activity"/>
    <property type="evidence" value="ECO:0007669"/>
    <property type="project" value="UniProtKB-KW"/>
</dbReference>
<evidence type="ECO:0000313" key="2">
    <source>
        <dbReference type="EMBL" id="CAA9297825.1"/>
    </source>
</evidence>
<feature type="non-terminal residue" evidence="2">
    <location>
        <position position="492"/>
    </location>
</feature>
<feature type="compositionally biased region" description="Low complexity" evidence="1">
    <location>
        <begin position="44"/>
        <end position="53"/>
    </location>
</feature>
<organism evidence="2">
    <name type="scientific">uncultured Friedmanniella sp</name>
    <dbReference type="NCBI Taxonomy" id="335381"/>
    <lineage>
        <taxon>Bacteria</taxon>
        <taxon>Bacillati</taxon>
        <taxon>Actinomycetota</taxon>
        <taxon>Actinomycetes</taxon>
        <taxon>Propionibacteriales</taxon>
        <taxon>Nocardioidaceae</taxon>
        <taxon>Friedmanniella</taxon>
        <taxon>environmental samples</taxon>
    </lineage>
</organism>
<feature type="compositionally biased region" description="Basic and acidic residues" evidence="1">
    <location>
        <begin position="317"/>
        <end position="326"/>
    </location>
</feature>
<dbReference type="EC" id="6.3.5.6" evidence="2"/>
<dbReference type="EMBL" id="CADCTS010000156">
    <property type="protein sequence ID" value="CAA9297825.1"/>
    <property type="molecule type" value="Genomic_DNA"/>
</dbReference>
<feature type="compositionally biased region" description="Gly residues" evidence="1">
    <location>
        <begin position="54"/>
        <end position="64"/>
    </location>
</feature>
<feature type="non-terminal residue" evidence="2">
    <location>
        <position position="1"/>
    </location>
</feature>
<evidence type="ECO:0000256" key="1">
    <source>
        <dbReference type="SAM" id="MobiDB-lite"/>
    </source>
</evidence>
<protein>
    <submittedName>
        <fullName evidence="2">Aspartyl-tRNA(Asn) amidotransferase subunit B @ Glutamyl-tRNA(Gln) amidotransferase subunit B</fullName>
        <ecNumber evidence="2">6.3.5.6</ecNumber>
        <ecNumber evidence="2">6.3.5.7</ecNumber>
    </submittedName>
</protein>
<dbReference type="GO" id="GO:0050566">
    <property type="term" value="F:asparaginyl-tRNA synthase (glutamine-hydrolyzing) activity"/>
    <property type="evidence" value="ECO:0007669"/>
    <property type="project" value="UniProtKB-EC"/>
</dbReference>
<feature type="compositionally biased region" description="Basic residues" evidence="1">
    <location>
        <begin position="394"/>
        <end position="417"/>
    </location>
</feature>
<keyword evidence="2" id="KW-0808">Transferase</keyword>
<feature type="compositionally biased region" description="Basic residues" evidence="1">
    <location>
        <begin position="426"/>
        <end position="453"/>
    </location>
</feature>
<name>A0A6J4K7Z8_9ACTN</name>
<feature type="region of interest" description="Disordered" evidence="1">
    <location>
        <begin position="107"/>
        <end position="208"/>
    </location>
</feature>
<feature type="compositionally biased region" description="Low complexity" evidence="1">
    <location>
        <begin position="356"/>
        <end position="371"/>
    </location>
</feature>
<feature type="compositionally biased region" description="Gly residues" evidence="1">
    <location>
        <begin position="175"/>
        <end position="185"/>
    </location>
</feature>
<feature type="compositionally biased region" description="Basic residues" evidence="1">
    <location>
        <begin position="107"/>
        <end position="116"/>
    </location>
</feature>
<feature type="region of interest" description="Disordered" evidence="1">
    <location>
        <begin position="37"/>
        <end position="73"/>
    </location>
</feature>
<feature type="compositionally biased region" description="Gly residues" evidence="1">
    <location>
        <begin position="295"/>
        <end position="307"/>
    </location>
</feature>
<accession>A0A6J4K7Z8</accession>
<gene>
    <name evidence="2" type="ORF">AVDCRST_MAG48-1072</name>
</gene>
<feature type="region of interest" description="Disordered" evidence="1">
    <location>
        <begin position="220"/>
        <end position="492"/>
    </location>
</feature>
<keyword evidence="2" id="KW-0436">Ligase</keyword>
<dbReference type="AlphaFoldDB" id="A0A6J4K7Z8"/>
<dbReference type="EC" id="6.3.5.7" evidence="2"/>
<reference evidence="2" key="1">
    <citation type="submission" date="2020-02" db="EMBL/GenBank/DDBJ databases">
        <authorList>
            <person name="Meier V. D."/>
        </authorList>
    </citation>
    <scope>NUCLEOTIDE SEQUENCE</scope>
    <source>
        <strain evidence="2">AVDCRST_MAG48</strain>
    </source>
</reference>
<feature type="compositionally biased region" description="Basic and acidic residues" evidence="1">
    <location>
        <begin position="226"/>
        <end position="236"/>
    </location>
</feature>
<proteinExistence type="predicted"/>
<feature type="compositionally biased region" description="Basic and acidic residues" evidence="1">
    <location>
        <begin position="132"/>
        <end position="149"/>
    </location>
</feature>